<dbReference type="EMBL" id="LXJU01000015">
    <property type="protein sequence ID" value="OGE50773.1"/>
    <property type="molecule type" value="Genomic_DNA"/>
</dbReference>
<dbReference type="Gene3D" id="3.40.50.720">
    <property type="entry name" value="NAD(P)-binding Rossmann-like Domain"/>
    <property type="match status" value="1"/>
</dbReference>
<dbReference type="PANTHER" id="PTHR24320">
    <property type="entry name" value="RETINOL DEHYDROGENASE"/>
    <property type="match status" value="1"/>
</dbReference>
<dbReference type="OrthoDB" id="191139at2759"/>
<dbReference type="Proteomes" id="UP000177622">
    <property type="component" value="Unassembled WGS sequence"/>
</dbReference>
<proteinExistence type="inferred from homology"/>
<dbReference type="GeneID" id="34578509"/>
<comment type="similarity">
    <text evidence="1">Belongs to the short-chain dehydrogenases/reductases (SDR) family.</text>
</comment>
<dbReference type="InterPro" id="IPR036291">
    <property type="entry name" value="NAD(P)-bd_dom_sf"/>
</dbReference>
<dbReference type="SUPFAM" id="SSF51735">
    <property type="entry name" value="NAD(P)-binding Rossmann-fold domains"/>
    <property type="match status" value="1"/>
</dbReference>
<comment type="caution">
    <text evidence="4">The sequence shown here is derived from an EMBL/GenBank/DDBJ whole genome shotgun (WGS) entry which is preliminary data.</text>
</comment>
<dbReference type="Gene3D" id="3.20.20.100">
    <property type="entry name" value="NADP-dependent oxidoreductase domain"/>
    <property type="match status" value="1"/>
</dbReference>
<dbReference type="STRING" id="1835702.A0A1F5LC11"/>
<dbReference type="PRINTS" id="PR00081">
    <property type="entry name" value="GDHRDH"/>
</dbReference>
<organism evidence="4 5">
    <name type="scientific">Penicillium arizonense</name>
    <dbReference type="NCBI Taxonomy" id="1835702"/>
    <lineage>
        <taxon>Eukaryota</taxon>
        <taxon>Fungi</taxon>
        <taxon>Dikarya</taxon>
        <taxon>Ascomycota</taxon>
        <taxon>Pezizomycotina</taxon>
        <taxon>Eurotiomycetes</taxon>
        <taxon>Eurotiomycetidae</taxon>
        <taxon>Eurotiales</taxon>
        <taxon>Aspergillaceae</taxon>
        <taxon>Penicillium</taxon>
    </lineage>
</organism>
<sequence>MPTLSHFWGHFFPPKPTFTDANLPADLYGKVYVVTGANSGIGKDIARLLYANNAKVYVLCRSEDKALKAIQNIEKAFPDSKGALIFIACDLADLTNVKTAAVAFLAREQRLDVLFNNAGVMVGPSEPGEPIPVTAQGHELCLGVNCVATHLLTKLLTPTLVATDSLTRIVWYSSFGMEIGAQRDVGIATDNLDYHKPEKETKRYILSKTGAWALGIEHNRQYKAQGVASVPIDPGNVVSGLPRDQALQLRKVAKLVCYPTVYGAYTALYAGFSPEVVSDQADWTKEWVAPFGRMFPLRSDLTKATLLEEDGGNGGTAKFWNWGQHLLVAVTCPEHTAHGTTEHGFVPLPKSTTPERIKENADVFDFELDNDNITLLHTEEFSPTAWDPTTQRD</sequence>
<evidence type="ECO:0000256" key="3">
    <source>
        <dbReference type="ARBA" id="ARBA00023002"/>
    </source>
</evidence>
<dbReference type="AlphaFoldDB" id="A0A1F5LC11"/>
<evidence type="ECO:0000313" key="5">
    <source>
        <dbReference type="Proteomes" id="UP000177622"/>
    </source>
</evidence>
<dbReference type="InterPro" id="IPR036812">
    <property type="entry name" value="NAD(P)_OxRdtase_dom_sf"/>
</dbReference>
<protein>
    <submittedName>
        <fullName evidence="4">Uncharacterized protein</fullName>
    </submittedName>
</protein>
<dbReference type="PANTHER" id="PTHR24320:SF236">
    <property type="entry name" value="SHORT-CHAIN DEHYDROGENASE-RELATED"/>
    <property type="match status" value="1"/>
</dbReference>
<evidence type="ECO:0000313" key="4">
    <source>
        <dbReference type="EMBL" id="OGE50773.1"/>
    </source>
</evidence>
<keyword evidence="3" id="KW-0560">Oxidoreductase</keyword>
<dbReference type="SUPFAM" id="SSF51430">
    <property type="entry name" value="NAD(P)-linked oxidoreductase"/>
    <property type="match status" value="1"/>
</dbReference>
<accession>A0A1F5LC11</accession>
<dbReference type="GO" id="GO:0016491">
    <property type="term" value="F:oxidoreductase activity"/>
    <property type="evidence" value="ECO:0007669"/>
    <property type="project" value="UniProtKB-KW"/>
</dbReference>
<dbReference type="InterPro" id="IPR002347">
    <property type="entry name" value="SDR_fam"/>
</dbReference>
<reference evidence="4 5" key="1">
    <citation type="journal article" date="2016" name="Sci. Rep.">
        <title>Penicillium arizonense, a new, genome sequenced fungal species, reveals a high chemical diversity in secreted metabolites.</title>
        <authorList>
            <person name="Grijseels S."/>
            <person name="Nielsen J.C."/>
            <person name="Randelovic M."/>
            <person name="Nielsen J."/>
            <person name="Nielsen K.F."/>
            <person name="Workman M."/>
            <person name="Frisvad J.C."/>
        </authorList>
    </citation>
    <scope>NUCLEOTIDE SEQUENCE [LARGE SCALE GENOMIC DNA]</scope>
    <source>
        <strain evidence="4 5">CBS 141311</strain>
    </source>
</reference>
<dbReference type="RefSeq" id="XP_022486219.1">
    <property type="nucleotide sequence ID" value="XM_022633775.1"/>
</dbReference>
<dbReference type="Pfam" id="PF00106">
    <property type="entry name" value="adh_short"/>
    <property type="match status" value="1"/>
</dbReference>
<dbReference type="PROSITE" id="PS00063">
    <property type="entry name" value="ALDOKETO_REDUCTASE_3"/>
    <property type="match status" value="1"/>
</dbReference>
<keyword evidence="5" id="KW-1185">Reference proteome</keyword>
<name>A0A1F5LC11_PENAI</name>
<keyword evidence="2" id="KW-0521">NADP</keyword>
<dbReference type="InterPro" id="IPR018170">
    <property type="entry name" value="Aldo/ket_reductase_CS"/>
</dbReference>
<evidence type="ECO:0000256" key="1">
    <source>
        <dbReference type="ARBA" id="ARBA00006484"/>
    </source>
</evidence>
<gene>
    <name evidence="4" type="ORF">PENARI_c015G05338</name>
</gene>
<evidence type="ECO:0000256" key="2">
    <source>
        <dbReference type="ARBA" id="ARBA00022857"/>
    </source>
</evidence>